<dbReference type="Proteomes" id="UP001501480">
    <property type="component" value="Unassembled WGS sequence"/>
</dbReference>
<dbReference type="EMBL" id="BAAAPY010000001">
    <property type="protein sequence ID" value="GAA2069853.1"/>
    <property type="molecule type" value="Genomic_DNA"/>
</dbReference>
<keyword evidence="1" id="KW-0732">Signal</keyword>
<evidence type="ECO:0008006" key="4">
    <source>
        <dbReference type="Google" id="ProtNLM"/>
    </source>
</evidence>
<dbReference type="PROSITE" id="PS51257">
    <property type="entry name" value="PROKAR_LIPOPROTEIN"/>
    <property type="match status" value="1"/>
</dbReference>
<sequence length="147" mass="15455">MTRALRRSGTTAAALAATAVLLAGCSGQSEYCAAVEENAATLESLGKERTTAAYTSYAEAFESVAAVAPADVEDDWTAMAEVTRGVLEAQESVGHGLEEMTDDEVLAALSQEQLASLNEAYEAFNGTADQRTAVVKNVKQECDITLQ</sequence>
<protein>
    <recommendedName>
        <fullName evidence="4">Lipoprotein</fullName>
    </recommendedName>
</protein>
<keyword evidence="3" id="KW-1185">Reference proteome</keyword>
<name>A0ABN2VRP1_9ACTN</name>
<evidence type="ECO:0000256" key="1">
    <source>
        <dbReference type="SAM" id="SignalP"/>
    </source>
</evidence>
<feature type="signal peptide" evidence="1">
    <location>
        <begin position="1"/>
        <end position="23"/>
    </location>
</feature>
<evidence type="ECO:0000313" key="2">
    <source>
        <dbReference type="EMBL" id="GAA2069853.1"/>
    </source>
</evidence>
<evidence type="ECO:0000313" key="3">
    <source>
        <dbReference type="Proteomes" id="UP001501480"/>
    </source>
</evidence>
<dbReference type="RefSeq" id="WP_344323510.1">
    <property type="nucleotide sequence ID" value="NZ_BAAAPY010000001.1"/>
</dbReference>
<accession>A0ABN2VRP1</accession>
<gene>
    <name evidence="2" type="ORF">GCM10009821_03230</name>
</gene>
<organism evidence="2 3">
    <name type="scientific">Aeromicrobium halocynthiae</name>
    <dbReference type="NCBI Taxonomy" id="560557"/>
    <lineage>
        <taxon>Bacteria</taxon>
        <taxon>Bacillati</taxon>
        <taxon>Actinomycetota</taxon>
        <taxon>Actinomycetes</taxon>
        <taxon>Propionibacteriales</taxon>
        <taxon>Nocardioidaceae</taxon>
        <taxon>Aeromicrobium</taxon>
    </lineage>
</organism>
<reference evidence="2 3" key="1">
    <citation type="journal article" date="2019" name="Int. J. Syst. Evol. Microbiol.">
        <title>The Global Catalogue of Microorganisms (GCM) 10K type strain sequencing project: providing services to taxonomists for standard genome sequencing and annotation.</title>
        <authorList>
            <consortium name="The Broad Institute Genomics Platform"/>
            <consortium name="The Broad Institute Genome Sequencing Center for Infectious Disease"/>
            <person name="Wu L."/>
            <person name="Ma J."/>
        </authorList>
    </citation>
    <scope>NUCLEOTIDE SEQUENCE [LARGE SCALE GENOMIC DNA]</scope>
    <source>
        <strain evidence="2 3">JCM 15749</strain>
    </source>
</reference>
<comment type="caution">
    <text evidence="2">The sequence shown here is derived from an EMBL/GenBank/DDBJ whole genome shotgun (WGS) entry which is preliminary data.</text>
</comment>
<feature type="chain" id="PRO_5046530668" description="Lipoprotein" evidence="1">
    <location>
        <begin position="24"/>
        <end position="147"/>
    </location>
</feature>
<proteinExistence type="predicted"/>